<comment type="function">
    <text evidence="4">Involved in correct processing of both the 5' and 3' ends of 23S rRNA precursor. Processes 30S rRNA precursor transcript even in absence of ribonuclease 3 (Rnc); Rnc processes 30S rRNA into smaller rRNA precursors.</text>
</comment>
<protein>
    <recommendedName>
        <fullName evidence="4">Mini-ribonuclease 3</fullName>
        <shortName evidence="4">Mini-3</shortName>
        <shortName evidence="4">Mini-RNase 3</shortName>
        <ecNumber evidence="4">3.1.26.-</ecNumber>
    </recommendedName>
    <alternativeName>
        <fullName evidence="4">Mini-RNase III</fullName>
        <shortName evidence="4">Mini-III</shortName>
    </alternativeName>
</protein>
<keyword evidence="1 4" id="KW-0540">Nuclease</keyword>
<dbReference type="Proteomes" id="UP000095546">
    <property type="component" value="Unassembled WGS sequence"/>
</dbReference>
<comment type="cofactor">
    <cofactor evidence="4">
        <name>Mg(2+)</name>
        <dbReference type="ChEBI" id="CHEBI:18420"/>
    </cofactor>
</comment>
<evidence type="ECO:0000313" key="7">
    <source>
        <dbReference type="Proteomes" id="UP000095546"/>
    </source>
</evidence>
<proteinExistence type="inferred from homology"/>
<dbReference type="GO" id="GO:0019843">
    <property type="term" value="F:rRNA binding"/>
    <property type="evidence" value="ECO:0007669"/>
    <property type="project" value="UniProtKB-UniRule"/>
</dbReference>
<dbReference type="GO" id="GO:0005737">
    <property type="term" value="C:cytoplasm"/>
    <property type="evidence" value="ECO:0007669"/>
    <property type="project" value="UniProtKB-SubCell"/>
</dbReference>
<evidence type="ECO:0000256" key="4">
    <source>
        <dbReference type="HAMAP-Rule" id="MF_01468"/>
    </source>
</evidence>
<dbReference type="PANTHER" id="PTHR34276:SF1">
    <property type="entry name" value="MINI-RIBONUCLEASE 3"/>
    <property type="match status" value="1"/>
</dbReference>
<dbReference type="GO" id="GO:0006364">
    <property type="term" value="P:rRNA processing"/>
    <property type="evidence" value="ECO:0007669"/>
    <property type="project" value="UniProtKB-UniRule"/>
</dbReference>
<organism evidence="6 7">
    <name type="scientific">Mitsuokella jalaludinii</name>
    <dbReference type="NCBI Taxonomy" id="187979"/>
    <lineage>
        <taxon>Bacteria</taxon>
        <taxon>Bacillati</taxon>
        <taxon>Bacillota</taxon>
        <taxon>Negativicutes</taxon>
        <taxon>Selenomonadales</taxon>
        <taxon>Selenomonadaceae</taxon>
        <taxon>Mitsuokella</taxon>
    </lineage>
</organism>
<keyword evidence="4" id="KW-0963">Cytoplasm</keyword>
<feature type="domain" description="RNase III" evidence="5">
    <location>
        <begin position="38"/>
        <end position="133"/>
    </location>
</feature>
<keyword evidence="4" id="KW-0690">Ribosome biogenesis</keyword>
<name>A0A173WEI8_9FIRM</name>
<evidence type="ECO:0000256" key="2">
    <source>
        <dbReference type="ARBA" id="ARBA00022759"/>
    </source>
</evidence>
<reference evidence="6 7" key="1">
    <citation type="submission" date="2015-09" db="EMBL/GenBank/DDBJ databases">
        <authorList>
            <consortium name="Pathogen Informatics"/>
        </authorList>
    </citation>
    <scope>NUCLEOTIDE SEQUENCE [LARGE SCALE GENOMIC DNA]</scope>
    <source>
        <strain evidence="6 7">2789STDY5608828</strain>
    </source>
</reference>
<dbReference type="OrthoDB" id="46571at2"/>
<dbReference type="GeneID" id="83709672"/>
<dbReference type="InterPro" id="IPR000999">
    <property type="entry name" value="RNase_III_dom"/>
</dbReference>
<accession>A0A173WEI8</accession>
<dbReference type="InterPro" id="IPR036389">
    <property type="entry name" value="RNase_III_sf"/>
</dbReference>
<keyword evidence="7" id="KW-1185">Reference proteome</keyword>
<dbReference type="AlphaFoldDB" id="A0A173WEI8"/>
<evidence type="ECO:0000256" key="3">
    <source>
        <dbReference type="ARBA" id="ARBA00022801"/>
    </source>
</evidence>
<sequence>MKFSQFKLLVDMMFTPDEQGGIKTRYDGTDVRQMNPLVLAYVGDAFFHLFVRTRLLSYEQARVHALHAFSAQIVSAVWQHKAYLGIESMLTDEEKAIYRRGRNAKSHAPRSSSVAEYHSSTGFEALLGTLYLSEKFERLQELCEAAFAVISKAMMEEIHGKTTEGTEKQ</sequence>
<keyword evidence="4" id="KW-0698">rRNA processing</keyword>
<evidence type="ECO:0000259" key="5">
    <source>
        <dbReference type="Pfam" id="PF00636"/>
    </source>
</evidence>
<dbReference type="RefSeq" id="WP_036373649.1">
    <property type="nucleotide sequence ID" value="NZ_CABIWZ010000001.1"/>
</dbReference>
<evidence type="ECO:0000313" key="6">
    <source>
        <dbReference type="EMBL" id="CUN37939.1"/>
    </source>
</evidence>
<comment type="subcellular location">
    <subcellularLocation>
        <location evidence="4">Cytoplasm</location>
    </subcellularLocation>
</comment>
<comment type="similarity">
    <text evidence="4">Belongs to the MrnC RNase family.</text>
</comment>
<dbReference type="STRING" id="187979.ERS852385_00222"/>
<keyword evidence="4" id="KW-0699">rRNA-binding</keyword>
<dbReference type="EMBL" id="CYYU01000001">
    <property type="protein sequence ID" value="CUN37939.1"/>
    <property type="molecule type" value="Genomic_DNA"/>
</dbReference>
<gene>
    <name evidence="4 6" type="primary">mrnC</name>
    <name evidence="6" type="ORF">ERS852385_00222</name>
</gene>
<keyword evidence="4" id="KW-0694">RNA-binding</keyword>
<dbReference type="HAMAP" id="MF_01468">
    <property type="entry name" value="RNase_Mini_III"/>
    <property type="match status" value="1"/>
</dbReference>
<dbReference type="eggNOG" id="COG1939">
    <property type="taxonomic scope" value="Bacteria"/>
</dbReference>
<feature type="active site" evidence="4">
    <location>
        <position position="44"/>
    </location>
</feature>
<dbReference type="SUPFAM" id="SSF69065">
    <property type="entry name" value="RNase III domain-like"/>
    <property type="match status" value="1"/>
</dbReference>
<keyword evidence="3 4" id="KW-0378">Hydrolase</keyword>
<keyword evidence="2 4" id="KW-0255">Endonuclease</keyword>
<evidence type="ECO:0000256" key="1">
    <source>
        <dbReference type="ARBA" id="ARBA00022722"/>
    </source>
</evidence>
<dbReference type="InterPro" id="IPR008226">
    <property type="entry name" value="Mini3_fam"/>
</dbReference>
<dbReference type="PANTHER" id="PTHR34276">
    <property type="entry name" value="MINI-RIBONUCLEASE 3"/>
    <property type="match status" value="1"/>
</dbReference>
<dbReference type="GO" id="GO:0004525">
    <property type="term" value="F:ribonuclease III activity"/>
    <property type="evidence" value="ECO:0007669"/>
    <property type="project" value="InterPro"/>
</dbReference>
<comment type="subunit">
    <text evidence="4">Homodimer.</text>
</comment>
<dbReference type="Gene3D" id="1.10.1520.10">
    <property type="entry name" value="Ribonuclease III domain"/>
    <property type="match status" value="1"/>
</dbReference>
<dbReference type="Pfam" id="PF00636">
    <property type="entry name" value="Ribonuclease_3"/>
    <property type="match status" value="1"/>
</dbReference>
<dbReference type="EC" id="3.1.26.-" evidence="4"/>
<keyword evidence="4" id="KW-0460">Magnesium</keyword>